<dbReference type="GO" id="GO:0071160">
    <property type="term" value="F:cyanophycin synthetase activity (L-aspartate-adding)"/>
    <property type="evidence" value="ECO:0007669"/>
    <property type="project" value="UniProtKB-EC"/>
</dbReference>
<dbReference type="RefSeq" id="WP_184339872.1">
    <property type="nucleotide sequence ID" value="NZ_JACHIG010000005.1"/>
</dbReference>
<dbReference type="GO" id="GO:0046872">
    <property type="term" value="F:metal ion binding"/>
    <property type="evidence" value="ECO:0007669"/>
    <property type="project" value="InterPro"/>
</dbReference>
<dbReference type="Gene3D" id="3.30.1490.20">
    <property type="entry name" value="ATP-grasp fold, A domain"/>
    <property type="match status" value="1"/>
</dbReference>
<dbReference type="EC" id="6.3.2.29" evidence="6"/>
<protein>
    <submittedName>
        <fullName evidence="6">Cyanophycin synthetase</fullName>
        <ecNumber evidence="6">6.3.2.29</ecNumber>
        <ecNumber evidence="6">6.3.2.30</ecNumber>
    </submittedName>
</protein>
<feature type="domain" description="ATP-grasp" evidence="5">
    <location>
        <begin position="223"/>
        <end position="475"/>
    </location>
</feature>
<accession>A0A7W8DK78</accession>
<dbReference type="PANTHER" id="PTHR23135">
    <property type="entry name" value="MUR LIGASE FAMILY MEMBER"/>
    <property type="match status" value="1"/>
</dbReference>
<keyword evidence="1 6" id="KW-0436">Ligase</keyword>
<dbReference type="NCBIfam" id="TIGR02068">
    <property type="entry name" value="cya_phycin_syn"/>
    <property type="match status" value="1"/>
</dbReference>
<dbReference type="Pfam" id="PF08245">
    <property type="entry name" value="Mur_ligase_M"/>
    <property type="match status" value="1"/>
</dbReference>
<evidence type="ECO:0000256" key="4">
    <source>
        <dbReference type="PROSITE-ProRule" id="PRU00409"/>
    </source>
</evidence>
<evidence type="ECO:0000313" key="6">
    <source>
        <dbReference type="EMBL" id="MBB5032943.1"/>
    </source>
</evidence>
<dbReference type="InterPro" id="IPR011810">
    <property type="entry name" value="Cya_phycin_syn"/>
</dbReference>
<evidence type="ECO:0000313" key="7">
    <source>
        <dbReference type="Proteomes" id="UP000590740"/>
    </source>
</evidence>
<evidence type="ECO:0000259" key="5">
    <source>
        <dbReference type="PROSITE" id="PS50975"/>
    </source>
</evidence>
<dbReference type="Gene3D" id="3.30.470.20">
    <property type="entry name" value="ATP-grasp fold, B domain"/>
    <property type="match status" value="1"/>
</dbReference>
<evidence type="ECO:0000256" key="2">
    <source>
        <dbReference type="ARBA" id="ARBA00022741"/>
    </source>
</evidence>
<dbReference type="InterPro" id="IPR044019">
    <property type="entry name" value="Cyanophycin_syn_N"/>
</dbReference>
<sequence>MTDLDIREIHFLRGPNIWTNDPVMEAWVDLGSLKDTSSDIVPGFSEQIKKWFPGMIEHRCSIGERGGFFQRLDTGTWPGHILEHVTLELQTLAGNTVGFGKARETCVEGLYKVVIEYLDENVAEACLHEAREILLAGYAGKDYDIEDAVARMKRVVDRNALGPSTNSIIAAAQQRGIPFRRLREGRSLVQFGQGANQRRIWTAETDRTGAIAEHIVQDKDLTRQLLKKAGVPVPEGRVVANPEDAWEAAEDIGFPVVVKPQDANHGRGVFINLTTREQIESAFQTAANEGEGVMVERFIPGNDHRLLVVGGQLIAASRGDHAVVVGNGTDTIATLVENQLNTNPLRGTSDYCPWSKIDTEEWDAAILSELDKQDYQPDSIPKDGVRVLISRFANWSTEVTGLVHPRNRDHVTIAAQVAGLDICGIDVVCTDISKPLEEQGGAVVELNASPGLVMHLRPATGEVRPVGEAIIDMMFPAGKNGRIPVIGVTGTHGKTTTVKLLAHLMKATGKFLGVCHSEGLQFGERFAATKTGDRTSGTRGVLLHPWTELAICESSAESIILEGLGYDRCQIGVVLNVGTEHLGLGYTDTMEKMVKVKRCVVDVVLPEGVAVLNADDALVAEMAESEHCLASVMFFSHVADNPIIAAHREKGGKALFVKEDSIVLAEGDKERVLCALSAVALPHTGHLAFNLQNVLAAVGAAWAYGLPDQTIVEGLGSYA</sequence>
<dbReference type="AlphaFoldDB" id="A0A7W8DK78"/>
<comment type="caution">
    <text evidence="6">The sequence shown here is derived from an EMBL/GenBank/DDBJ whole genome shotgun (WGS) entry which is preliminary data.</text>
</comment>
<evidence type="ECO:0000256" key="1">
    <source>
        <dbReference type="ARBA" id="ARBA00022598"/>
    </source>
</evidence>
<dbReference type="EMBL" id="JACHIG010000005">
    <property type="protein sequence ID" value="MBB5032943.1"/>
    <property type="molecule type" value="Genomic_DNA"/>
</dbReference>
<dbReference type="NCBIfam" id="NF010623">
    <property type="entry name" value="PRK14016.1"/>
    <property type="match status" value="1"/>
</dbReference>
<dbReference type="InterPro" id="IPR013815">
    <property type="entry name" value="ATP_grasp_subdomain_1"/>
</dbReference>
<dbReference type="Pfam" id="PF02786">
    <property type="entry name" value="CPSase_L_D2"/>
    <property type="match status" value="1"/>
</dbReference>
<dbReference type="Proteomes" id="UP000590740">
    <property type="component" value="Unassembled WGS sequence"/>
</dbReference>
<dbReference type="InterPro" id="IPR005479">
    <property type="entry name" value="CPAse_ATP-bd"/>
</dbReference>
<dbReference type="SUPFAM" id="SSF53623">
    <property type="entry name" value="MurD-like peptide ligases, catalytic domain"/>
    <property type="match status" value="1"/>
</dbReference>
<dbReference type="SUPFAM" id="SSF56059">
    <property type="entry name" value="Glutathione synthetase ATP-binding domain-like"/>
    <property type="match status" value="1"/>
</dbReference>
<evidence type="ECO:0000256" key="3">
    <source>
        <dbReference type="ARBA" id="ARBA00022840"/>
    </source>
</evidence>
<dbReference type="InterPro" id="IPR011761">
    <property type="entry name" value="ATP-grasp"/>
</dbReference>
<dbReference type="InterPro" id="IPR013221">
    <property type="entry name" value="Mur_ligase_cen"/>
</dbReference>
<keyword evidence="2 4" id="KW-0547">Nucleotide-binding</keyword>
<dbReference type="PANTHER" id="PTHR23135:SF18">
    <property type="entry name" value="CYANOPHYCIN SYNTHETASE"/>
    <property type="match status" value="1"/>
</dbReference>
<organism evidence="6 7">
    <name type="scientific">Prosthecobacter vanneervenii</name>
    <dbReference type="NCBI Taxonomy" id="48466"/>
    <lineage>
        <taxon>Bacteria</taxon>
        <taxon>Pseudomonadati</taxon>
        <taxon>Verrucomicrobiota</taxon>
        <taxon>Verrucomicrobiia</taxon>
        <taxon>Verrucomicrobiales</taxon>
        <taxon>Verrucomicrobiaceae</taxon>
        <taxon>Prosthecobacter</taxon>
    </lineage>
</organism>
<dbReference type="GO" id="GO:0071161">
    <property type="term" value="F:cyanophycin synthetase activity (L-arginine-adding)"/>
    <property type="evidence" value="ECO:0007669"/>
    <property type="project" value="UniProtKB-EC"/>
</dbReference>
<dbReference type="Gene3D" id="3.40.1190.10">
    <property type="entry name" value="Mur-like, catalytic domain"/>
    <property type="match status" value="1"/>
</dbReference>
<dbReference type="EC" id="6.3.2.30" evidence="6"/>
<gene>
    <name evidence="6" type="ORF">HNQ65_002526</name>
</gene>
<dbReference type="Pfam" id="PF18921">
    <property type="entry name" value="Cyanophycin_syn"/>
    <property type="match status" value="1"/>
</dbReference>
<keyword evidence="7" id="KW-1185">Reference proteome</keyword>
<name>A0A7W8DK78_9BACT</name>
<keyword evidence="3 4" id="KW-0067">ATP-binding</keyword>
<proteinExistence type="predicted"/>
<dbReference type="PROSITE" id="PS50975">
    <property type="entry name" value="ATP_GRASP"/>
    <property type="match status" value="1"/>
</dbReference>
<dbReference type="InterPro" id="IPR036565">
    <property type="entry name" value="Mur-like_cat_sf"/>
</dbReference>
<dbReference type="GO" id="GO:0005524">
    <property type="term" value="F:ATP binding"/>
    <property type="evidence" value="ECO:0007669"/>
    <property type="project" value="UniProtKB-UniRule"/>
</dbReference>
<reference evidence="6 7" key="1">
    <citation type="submission" date="2020-08" db="EMBL/GenBank/DDBJ databases">
        <title>Genomic Encyclopedia of Type Strains, Phase IV (KMG-IV): sequencing the most valuable type-strain genomes for metagenomic binning, comparative biology and taxonomic classification.</title>
        <authorList>
            <person name="Goeker M."/>
        </authorList>
    </citation>
    <scope>NUCLEOTIDE SEQUENCE [LARGE SCALE GENOMIC DNA]</scope>
    <source>
        <strain evidence="6 7">DSM 12252</strain>
    </source>
</reference>